<dbReference type="InterPro" id="IPR050763">
    <property type="entry name" value="ABC_transporter_ATP-binding"/>
</dbReference>
<dbReference type="SMART" id="SM00382">
    <property type="entry name" value="AAA"/>
    <property type="match status" value="1"/>
</dbReference>
<dbReference type="InterPro" id="IPR003593">
    <property type="entry name" value="AAA+_ATPase"/>
</dbReference>
<evidence type="ECO:0000256" key="3">
    <source>
        <dbReference type="ARBA" id="ARBA00022741"/>
    </source>
</evidence>
<dbReference type="GO" id="GO:0005524">
    <property type="term" value="F:ATP binding"/>
    <property type="evidence" value="ECO:0007669"/>
    <property type="project" value="UniProtKB-KW"/>
</dbReference>
<evidence type="ECO:0000256" key="4">
    <source>
        <dbReference type="ARBA" id="ARBA00022840"/>
    </source>
</evidence>
<dbReference type="PANTHER" id="PTHR42711:SF5">
    <property type="entry name" value="ABC TRANSPORTER ATP-BINDING PROTEIN NATA"/>
    <property type="match status" value="1"/>
</dbReference>
<dbReference type="PROSITE" id="PS50893">
    <property type="entry name" value="ABC_TRANSPORTER_2"/>
    <property type="match status" value="1"/>
</dbReference>
<dbReference type="Pfam" id="PF00005">
    <property type="entry name" value="ABC_tran"/>
    <property type="match status" value="1"/>
</dbReference>
<gene>
    <name evidence="6" type="ORF">JYK00_00200</name>
</gene>
<accession>A0ABX7S729</accession>
<name>A0ABX7S729_9BACT</name>
<dbReference type="InterPro" id="IPR027417">
    <property type="entry name" value="P-loop_NTPase"/>
</dbReference>
<keyword evidence="7" id="KW-1185">Reference proteome</keyword>
<keyword evidence="2" id="KW-0813">Transport</keyword>
<evidence type="ECO:0000313" key="6">
    <source>
        <dbReference type="EMBL" id="QTA38009.1"/>
    </source>
</evidence>
<dbReference type="CDD" id="cd03230">
    <property type="entry name" value="ABC_DR_subfamily_A"/>
    <property type="match status" value="1"/>
</dbReference>
<dbReference type="RefSeq" id="WP_207566730.1">
    <property type="nucleotide sequence ID" value="NZ_CP071446.1"/>
</dbReference>
<keyword evidence="3" id="KW-0547">Nucleotide-binding</keyword>
<evidence type="ECO:0000256" key="1">
    <source>
        <dbReference type="ARBA" id="ARBA00005417"/>
    </source>
</evidence>
<sequence length="233" mass="26909">MLVIRQIRKKYKNGIEALKGIDIKIKRGEKIALFGENGAGKTTLLKIIATFLIPDDGKVTLDGIDLFKNQKYAKKMISISTGIERSFYYRLTVKQNLEFFGILNGLLGKDLRLTVEKVITETGLTEYKNIKYMELSKGLKRRLDIARALMKEAEVYIFDEPTSGVDIKTRNEIHNLVEKLVQRKKIILFATHEIEELKKMDRIIILKRGEKLGELNVKEYTHLEMENTLLSYI</sequence>
<reference evidence="6 7" key="1">
    <citation type="submission" date="2021-03" db="EMBL/GenBank/DDBJ databases">
        <title>Thermosipho ferrireducens sp.nov., an anaerobic thermophilic iron-reducing bacterium isolated from a deep-sea hydrothermal sulfide deposits.</title>
        <authorList>
            <person name="Zeng X."/>
            <person name="Chen Y."/>
            <person name="Shao Z."/>
        </authorList>
    </citation>
    <scope>NUCLEOTIDE SEQUENCE [LARGE SCALE GENOMIC DNA]</scope>
    <source>
        <strain evidence="6 7">JL129W03</strain>
    </source>
</reference>
<dbReference type="Proteomes" id="UP000671862">
    <property type="component" value="Chromosome"/>
</dbReference>
<organism evidence="6 7">
    <name type="scientific">Thermosipho ferrireducens</name>
    <dbReference type="NCBI Taxonomy" id="2571116"/>
    <lineage>
        <taxon>Bacteria</taxon>
        <taxon>Thermotogati</taxon>
        <taxon>Thermotogota</taxon>
        <taxon>Thermotogae</taxon>
        <taxon>Thermotogales</taxon>
        <taxon>Fervidobacteriaceae</taxon>
        <taxon>Thermosipho</taxon>
    </lineage>
</organism>
<evidence type="ECO:0000256" key="2">
    <source>
        <dbReference type="ARBA" id="ARBA00022448"/>
    </source>
</evidence>
<dbReference type="PANTHER" id="PTHR42711">
    <property type="entry name" value="ABC TRANSPORTER ATP-BINDING PROTEIN"/>
    <property type="match status" value="1"/>
</dbReference>
<evidence type="ECO:0000313" key="7">
    <source>
        <dbReference type="Proteomes" id="UP000671862"/>
    </source>
</evidence>
<proteinExistence type="inferred from homology"/>
<comment type="similarity">
    <text evidence="1">Belongs to the ABC transporter superfamily.</text>
</comment>
<dbReference type="SUPFAM" id="SSF52540">
    <property type="entry name" value="P-loop containing nucleoside triphosphate hydrolases"/>
    <property type="match status" value="1"/>
</dbReference>
<dbReference type="InterPro" id="IPR003439">
    <property type="entry name" value="ABC_transporter-like_ATP-bd"/>
</dbReference>
<evidence type="ECO:0000259" key="5">
    <source>
        <dbReference type="PROSITE" id="PS50893"/>
    </source>
</evidence>
<keyword evidence="4 6" id="KW-0067">ATP-binding</keyword>
<dbReference type="Gene3D" id="3.40.50.300">
    <property type="entry name" value="P-loop containing nucleotide triphosphate hydrolases"/>
    <property type="match status" value="1"/>
</dbReference>
<feature type="domain" description="ABC transporter" evidence="5">
    <location>
        <begin position="2"/>
        <end position="233"/>
    </location>
</feature>
<protein>
    <submittedName>
        <fullName evidence="6">ATP-binding cassette domain-containing protein</fullName>
    </submittedName>
</protein>
<dbReference type="EMBL" id="CP071446">
    <property type="protein sequence ID" value="QTA38009.1"/>
    <property type="molecule type" value="Genomic_DNA"/>
</dbReference>